<dbReference type="Proteomes" id="UP000790709">
    <property type="component" value="Unassembled WGS sequence"/>
</dbReference>
<keyword evidence="2" id="KW-1185">Reference proteome</keyword>
<evidence type="ECO:0000313" key="2">
    <source>
        <dbReference type="Proteomes" id="UP000790709"/>
    </source>
</evidence>
<proteinExistence type="predicted"/>
<reference evidence="1" key="1">
    <citation type="journal article" date="2021" name="New Phytol.">
        <title>Evolutionary innovations through gain and loss of genes in the ectomycorrhizal Boletales.</title>
        <authorList>
            <person name="Wu G."/>
            <person name="Miyauchi S."/>
            <person name="Morin E."/>
            <person name="Kuo A."/>
            <person name="Drula E."/>
            <person name="Varga T."/>
            <person name="Kohler A."/>
            <person name="Feng B."/>
            <person name="Cao Y."/>
            <person name="Lipzen A."/>
            <person name="Daum C."/>
            <person name="Hundley H."/>
            <person name="Pangilinan J."/>
            <person name="Johnson J."/>
            <person name="Barry K."/>
            <person name="LaButti K."/>
            <person name="Ng V."/>
            <person name="Ahrendt S."/>
            <person name="Min B."/>
            <person name="Choi I.G."/>
            <person name="Park H."/>
            <person name="Plett J.M."/>
            <person name="Magnuson J."/>
            <person name="Spatafora J.W."/>
            <person name="Nagy L.G."/>
            <person name="Henrissat B."/>
            <person name="Grigoriev I.V."/>
            <person name="Yang Z.L."/>
            <person name="Xu J."/>
            <person name="Martin F.M."/>
        </authorList>
    </citation>
    <scope>NUCLEOTIDE SEQUENCE</scope>
    <source>
        <strain evidence="1">KUC20120723A-06</strain>
    </source>
</reference>
<evidence type="ECO:0000313" key="1">
    <source>
        <dbReference type="EMBL" id="KAH7923345.1"/>
    </source>
</evidence>
<gene>
    <name evidence="1" type="ORF">BV22DRAFT_1036430</name>
</gene>
<comment type="caution">
    <text evidence="1">The sequence shown here is derived from an EMBL/GenBank/DDBJ whole genome shotgun (WGS) entry which is preliminary data.</text>
</comment>
<organism evidence="1 2">
    <name type="scientific">Leucogyrophana mollusca</name>
    <dbReference type="NCBI Taxonomy" id="85980"/>
    <lineage>
        <taxon>Eukaryota</taxon>
        <taxon>Fungi</taxon>
        <taxon>Dikarya</taxon>
        <taxon>Basidiomycota</taxon>
        <taxon>Agaricomycotina</taxon>
        <taxon>Agaricomycetes</taxon>
        <taxon>Agaricomycetidae</taxon>
        <taxon>Boletales</taxon>
        <taxon>Boletales incertae sedis</taxon>
        <taxon>Leucogyrophana</taxon>
    </lineage>
</organism>
<name>A0ACB8BDC3_9AGAM</name>
<protein>
    <submittedName>
        <fullName evidence="1">Uncharacterized protein</fullName>
    </submittedName>
</protein>
<dbReference type="EMBL" id="MU266455">
    <property type="protein sequence ID" value="KAH7923345.1"/>
    <property type="molecule type" value="Genomic_DNA"/>
</dbReference>
<accession>A0ACB8BDC3</accession>
<sequence>MPSDLLEHKIFSIDGTPPSDSAVENYSKLRLLSLKVDPASFGSTYEREVAFSKDIWFKRLSSPFKQTFISSVRDDDGNDRWVGTVTILAPSELLPSTVEPFQRAGAAEDWDLYFLVAMWVHPEYRGKGLGKELVAAGLEWARNNRDPKDDPQGNREKVIALLVRDHNIGGRALYEKMKFEYLVGVASDDEKDLWMTVKCS</sequence>